<dbReference type="InterPro" id="IPR036291">
    <property type="entry name" value="NAD(P)-bd_dom_sf"/>
</dbReference>
<evidence type="ECO:0000256" key="1">
    <source>
        <dbReference type="ARBA" id="ARBA00023002"/>
    </source>
</evidence>
<evidence type="ECO:0000259" key="3">
    <source>
        <dbReference type="Pfam" id="PF22725"/>
    </source>
</evidence>
<dbReference type="Gene3D" id="3.30.360.10">
    <property type="entry name" value="Dihydrodipicolinate Reductase, domain 2"/>
    <property type="match status" value="1"/>
</dbReference>
<dbReference type="PANTHER" id="PTHR43818">
    <property type="entry name" value="BCDNA.GH03377"/>
    <property type="match status" value="1"/>
</dbReference>
<dbReference type="SUPFAM" id="SSF55347">
    <property type="entry name" value="Glyceraldehyde-3-phosphate dehydrogenase-like, C-terminal domain"/>
    <property type="match status" value="1"/>
</dbReference>
<keyword evidence="5" id="KW-1185">Reference proteome</keyword>
<evidence type="ECO:0000259" key="2">
    <source>
        <dbReference type="Pfam" id="PF01408"/>
    </source>
</evidence>
<feature type="domain" description="Gfo/Idh/MocA-like oxidoreductase N-terminal" evidence="2">
    <location>
        <begin position="4"/>
        <end position="123"/>
    </location>
</feature>
<keyword evidence="1" id="KW-0560">Oxidoreductase</keyword>
<accession>A0ABV7VD91</accession>
<dbReference type="SUPFAM" id="SSF51735">
    <property type="entry name" value="NAD(P)-binding Rossmann-fold domains"/>
    <property type="match status" value="1"/>
</dbReference>
<feature type="domain" description="GFO/IDH/MocA-like oxidoreductase" evidence="3">
    <location>
        <begin position="132"/>
        <end position="254"/>
    </location>
</feature>
<comment type="caution">
    <text evidence="4">The sequence shown here is derived from an EMBL/GenBank/DDBJ whole genome shotgun (WGS) entry which is preliminary data.</text>
</comment>
<dbReference type="InterPro" id="IPR055170">
    <property type="entry name" value="GFO_IDH_MocA-like_dom"/>
</dbReference>
<dbReference type="InterPro" id="IPR050463">
    <property type="entry name" value="Gfo/Idh/MocA_oxidrdct_glycsds"/>
</dbReference>
<dbReference type="RefSeq" id="WP_379724107.1">
    <property type="nucleotide sequence ID" value="NZ_JBHRYJ010000001.1"/>
</dbReference>
<dbReference type="PANTHER" id="PTHR43818:SF11">
    <property type="entry name" value="BCDNA.GH03377"/>
    <property type="match status" value="1"/>
</dbReference>
<dbReference type="EMBL" id="JBHRYJ010000001">
    <property type="protein sequence ID" value="MFC3675470.1"/>
    <property type="molecule type" value="Genomic_DNA"/>
</dbReference>
<dbReference type="InterPro" id="IPR000683">
    <property type="entry name" value="Gfo/Idh/MocA-like_OxRdtase_N"/>
</dbReference>
<dbReference type="Pfam" id="PF22725">
    <property type="entry name" value="GFO_IDH_MocA_C3"/>
    <property type="match status" value="1"/>
</dbReference>
<sequence length="328" mass="34892">MSPIRLGIIGYGIMGERLLRAALNHDPAVVAVAGLWDPSTEAMQRLAKDLPQVPRLASAAAVIAACDCLYIAAPPAFHLNYARAAFAQNRAVFCEKPLAVDVAEAEAFVAEAEKSGARAAVNFPFASMAGVAQLLRWIDDGITGAVQSIEIEIAFAHWPRPWQMDAAAWLDARAQGGFAREVGSHFLFLARRLFGALTLQQHSVAYPEAGRSERAISATLTAGKIPVTLKGGVGTTDKPDHNTFTIIGPQGRIRLRDWAVAERLAADGSWQEAPDAIPNETARPLTLRGQLDKVAALTAGRPAPAGLALATLREAAEVQRVVETILAG</sequence>
<evidence type="ECO:0000313" key="4">
    <source>
        <dbReference type="EMBL" id="MFC3675470.1"/>
    </source>
</evidence>
<organism evidence="4 5">
    <name type="scientific">Ferrovibrio xuzhouensis</name>
    <dbReference type="NCBI Taxonomy" id="1576914"/>
    <lineage>
        <taxon>Bacteria</taxon>
        <taxon>Pseudomonadati</taxon>
        <taxon>Pseudomonadota</taxon>
        <taxon>Alphaproteobacteria</taxon>
        <taxon>Rhodospirillales</taxon>
        <taxon>Rhodospirillaceae</taxon>
        <taxon>Ferrovibrio</taxon>
    </lineage>
</organism>
<dbReference type="Proteomes" id="UP001595711">
    <property type="component" value="Unassembled WGS sequence"/>
</dbReference>
<gene>
    <name evidence="4" type="ORF">ACFOOQ_07945</name>
</gene>
<dbReference type="Gene3D" id="3.40.50.720">
    <property type="entry name" value="NAD(P)-binding Rossmann-like Domain"/>
    <property type="match status" value="1"/>
</dbReference>
<protein>
    <submittedName>
        <fullName evidence="4">Gfo/Idh/MocA family protein</fullName>
    </submittedName>
</protein>
<proteinExistence type="predicted"/>
<reference evidence="5" key="1">
    <citation type="journal article" date="2019" name="Int. J. Syst. Evol. Microbiol.">
        <title>The Global Catalogue of Microorganisms (GCM) 10K type strain sequencing project: providing services to taxonomists for standard genome sequencing and annotation.</title>
        <authorList>
            <consortium name="The Broad Institute Genomics Platform"/>
            <consortium name="The Broad Institute Genome Sequencing Center for Infectious Disease"/>
            <person name="Wu L."/>
            <person name="Ma J."/>
        </authorList>
    </citation>
    <scope>NUCLEOTIDE SEQUENCE [LARGE SCALE GENOMIC DNA]</scope>
    <source>
        <strain evidence="5">KCTC 42182</strain>
    </source>
</reference>
<evidence type="ECO:0000313" key="5">
    <source>
        <dbReference type="Proteomes" id="UP001595711"/>
    </source>
</evidence>
<dbReference type="Pfam" id="PF01408">
    <property type="entry name" value="GFO_IDH_MocA"/>
    <property type="match status" value="1"/>
</dbReference>
<name>A0ABV7VD91_9PROT</name>